<feature type="transmembrane region" description="Helical" evidence="8">
    <location>
        <begin position="333"/>
        <end position="352"/>
    </location>
</feature>
<evidence type="ECO:0000256" key="4">
    <source>
        <dbReference type="ARBA" id="ARBA00022679"/>
    </source>
</evidence>
<dbReference type="Proteomes" id="UP000293874">
    <property type="component" value="Unassembled WGS sequence"/>
</dbReference>
<keyword evidence="6 8" id="KW-1133">Transmembrane helix</keyword>
<dbReference type="GO" id="GO:0005886">
    <property type="term" value="C:plasma membrane"/>
    <property type="evidence" value="ECO:0007669"/>
    <property type="project" value="UniProtKB-SubCell"/>
</dbReference>
<reference evidence="10 11" key="1">
    <citation type="submission" date="2019-02" db="EMBL/GenBank/DDBJ databases">
        <title>Genomic Encyclopedia of Type Strains, Phase IV (KMG-IV): sequencing the most valuable type-strain genomes for metagenomic binning, comparative biology and taxonomic classification.</title>
        <authorList>
            <person name="Goeker M."/>
        </authorList>
    </citation>
    <scope>NUCLEOTIDE SEQUENCE [LARGE SCALE GENOMIC DNA]</scope>
    <source>
        <strain evidence="10 11">DSM 18116</strain>
    </source>
</reference>
<feature type="transmembrane region" description="Helical" evidence="8">
    <location>
        <begin position="106"/>
        <end position="127"/>
    </location>
</feature>
<dbReference type="GO" id="GO:0016763">
    <property type="term" value="F:pentosyltransferase activity"/>
    <property type="evidence" value="ECO:0007669"/>
    <property type="project" value="TreeGrafter"/>
</dbReference>
<proteinExistence type="predicted"/>
<evidence type="ECO:0000256" key="3">
    <source>
        <dbReference type="ARBA" id="ARBA00022676"/>
    </source>
</evidence>
<dbReference type="RefSeq" id="WP_130542181.1">
    <property type="nucleotide sequence ID" value="NZ_CP042431.1"/>
</dbReference>
<gene>
    <name evidence="10" type="ORF">EV199_3613</name>
</gene>
<keyword evidence="11" id="KW-1185">Reference proteome</keyword>
<dbReference type="OrthoDB" id="9813729at2"/>
<feature type="transmembrane region" description="Helical" evidence="8">
    <location>
        <begin position="303"/>
        <end position="321"/>
    </location>
</feature>
<dbReference type="InterPro" id="IPR050297">
    <property type="entry name" value="LipidA_mod_glycosyltrf_83"/>
</dbReference>
<feature type="transmembrane region" description="Helical" evidence="8">
    <location>
        <begin position="160"/>
        <end position="187"/>
    </location>
</feature>
<keyword evidence="5 8" id="KW-0812">Transmembrane</keyword>
<feature type="transmembrane region" description="Helical" evidence="8">
    <location>
        <begin position="75"/>
        <end position="94"/>
    </location>
</feature>
<evidence type="ECO:0000259" key="9">
    <source>
        <dbReference type="Pfam" id="PF13231"/>
    </source>
</evidence>
<accession>A0A4Q7MSE2</accession>
<dbReference type="PANTHER" id="PTHR33908">
    <property type="entry name" value="MANNOSYLTRANSFERASE YKCB-RELATED"/>
    <property type="match status" value="1"/>
</dbReference>
<keyword evidence="3 10" id="KW-0328">Glycosyltransferase</keyword>
<keyword evidence="4 10" id="KW-0808">Transferase</keyword>
<sequence>MNGLQPSDHKRKTILLIIISSIIRLLLSGIVELNNDEVYYWTYAKELQWNYFDHPPLVGVCIRFFTAGLHWNHEFFIRLASVIGAAISTWLIYLSGKSLSSERTGWIAACLFTASFYSSVIAGLLILPDSPQMVFWMLSVYLIIRIAGSKRSFSININLILLGISIGLCILSKVHGIFCWLGFGGFILFHKRSLLKNPFLYISALITAAMLVPSFLWTISNKMSTVDYHGSRILIRHFQFDSFIRELLGSFAYNNPLNVILLVASLVALKWKLKQYSLILWLGLPLILTVIFLSLFNDTLPHWSGPAYSTLILLTAARLSGINSRKVKKWTTAGISLTAGVLLTAICIINYWPGTLGNKSIPDFGKHDITLDMSGWRNFGKDFSNLYKEDKKSAKDSPRFIFSNYWFPAAHLDFYVARPIGLFVKGIGDINAIHHFAWLNEKLPELKPGEDAYYIGISNFYEPVPEAITKRFSEVSAPVSIPQIRNGKVARYFYVYRLKGYKEMVE</sequence>
<comment type="subcellular location">
    <subcellularLocation>
        <location evidence="1">Cell membrane</location>
        <topology evidence="1">Multi-pass membrane protein</topology>
    </subcellularLocation>
</comment>
<feature type="transmembrane region" description="Helical" evidence="8">
    <location>
        <begin position="12"/>
        <end position="31"/>
    </location>
</feature>
<dbReference type="AlphaFoldDB" id="A0A4Q7MSE2"/>
<dbReference type="EMBL" id="SGXA01000002">
    <property type="protein sequence ID" value="RZS71705.1"/>
    <property type="molecule type" value="Genomic_DNA"/>
</dbReference>
<feature type="transmembrane region" description="Helical" evidence="8">
    <location>
        <begin position="199"/>
        <end position="219"/>
    </location>
</feature>
<evidence type="ECO:0000313" key="10">
    <source>
        <dbReference type="EMBL" id="RZS71705.1"/>
    </source>
</evidence>
<protein>
    <submittedName>
        <fullName evidence="10">Dolichyl-phosphate-mannose-protein mannosyltransferase</fullName>
    </submittedName>
</protein>
<evidence type="ECO:0000256" key="5">
    <source>
        <dbReference type="ARBA" id="ARBA00022692"/>
    </source>
</evidence>
<evidence type="ECO:0000256" key="8">
    <source>
        <dbReference type="SAM" id="Phobius"/>
    </source>
</evidence>
<feature type="transmembrane region" description="Helical" evidence="8">
    <location>
        <begin position="278"/>
        <end position="297"/>
    </location>
</feature>
<dbReference type="Pfam" id="PF13231">
    <property type="entry name" value="PMT_2"/>
    <property type="match status" value="1"/>
</dbReference>
<evidence type="ECO:0000256" key="2">
    <source>
        <dbReference type="ARBA" id="ARBA00022475"/>
    </source>
</evidence>
<evidence type="ECO:0000256" key="7">
    <source>
        <dbReference type="ARBA" id="ARBA00023136"/>
    </source>
</evidence>
<dbReference type="PANTHER" id="PTHR33908:SF11">
    <property type="entry name" value="MEMBRANE PROTEIN"/>
    <property type="match status" value="1"/>
</dbReference>
<dbReference type="InterPro" id="IPR038731">
    <property type="entry name" value="RgtA/B/C-like"/>
</dbReference>
<keyword evidence="2" id="KW-1003">Cell membrane</keyword>
<comment type="caution">
    <text evidence="10">The sequence shown here is derived from an EMBL/GenBank/DDBJ whole genome shotgun (WGS) entry which is preliminary data.</text>
</comment>
<keyword evidence="7 8" id="KW-0472">Membrane</keyword>
<dbReference type="GO" id="GO:0009103">
    <property type="term" value="P:lipopolysaccharide biosynthetic process"/>
    <property type="evidence" value="ECO:0007669"/>
    <property type="project" value="UniProtKB-ARBA"/>
</dbReference>
<evidence type="ECO:0000313" key="11">
    <source>
        <dbReference type="Proteomes" id="UP000293874"/>
    </source>
</evidence>
<evidence type="ECO:0000256" key="1">
    <source>
        <dbReference type="ARBA" id="ARBA00004651"/>
    </source>
</evidence>
<organism evidence="10 11">
    <name type="scientific">Pseudobacter ginsenosidimutans</name>
    <dbReference type="NCBI Taxonomy" id="661488"/>
    <lineage>
        <taxon>Bacteria</taxon>
        <taxon>Pseudomonadati</taxon>
        <taxon>Bacteroidota</taxon>
        <taxon>Chitinophagia</taxon>
        <taxon>Chitinophagales</taxon>
        <taxon>Chitinophagaceae</taxon>
        <taxon>Pseudobacter</taxon>
    </lineage>
</organism>
<evidence type="ECO:0000256" key="6">
    <source>
        <dbReference type="ARBA" id="ARBA00022989"/>
    </source>
</evidence>
<name>A0A4Q7MSE2_9BACT</name>
<feature type="domain" description="Glycosyltransferase RgtA/B/C/D-like" evidence="9">
    <location>
        <begin position="53"/>
        <end position="217"/>
    </location>
</feature>